<proteinExistence type="predicted"/>
<evidence type="ECO:0000313" key="3">
    <source>
        <dbReference type="Proteomes" id="UP000192343"/>
    </source>
</evidence>
<reference evidence="2 3" key="1">
    <citation type="submission" date="2017-03" db="EMBL/GenBank/DDBJ databases">
        <title>Draft Genome sequence of Marispirochaeta sp. strain JC444.</title>
        <authorList>
            <person name="Shivani Y."/>
            <person name="Subhash Y."/>
            <person name="Sasikala C."/>
            <person name="Ramana C."/>
        </authorList>
    </citation>
    <scope>NUCLEOTIDE SEQUENCE [LARGE SCALE GENOMIC DNA]</scope>
    <source>
        <strain evidence="2 3">JC444</strain>
    </source>
</reference>
<dbReference type="Proteomes" id="UP000192343">
    <property type="component" value="Unassembled WGS sequence"/>
</dbReference>
<evidence type="ECO:0000313" key="2">
    <source>
        <dbReference type="EMBL" id="ORC35904.1"/>
    </source>
</evidence>
<evidence type="ECO:0000256" key="1">
    <source>
        <dbReference type="SAM" id="MobiDB-lite"/>
    </source>
</evidence>
<organism evidence="2 3">
    <name type="scientific">Marispirochaeta aestuarii</name>
    <dbReference type="NCBI Taxonomy" id="1963862"/>
    <lineage>
        <taxon>Bacteria</taxon>
        <taxon>Pseudomonadati</taxon>
        <taxon>Spirochaetota</taxon>
        <taxon>Spirochaetia</taxon>
        <taxon>Spirochaetales</taxon>
        <taxon>Spirochaetaceae</taxon>
        <taxon>Marispirochaeta</taxon>
    </lineage>
</organism>
<dbReference type="EMBL" id="MWQY01000007">
    <property type="protein sequence ID" value="ORC35904.1"/>
    <property type="molecule type" value="Genomic_DNA"/>
</dbReference>
<gene>
    <name evidence="2" type="ORF">B4O97_07485</name>
</gene>
<comment type="caution">
    <text evidence="2">The sequence shown here is derived from an EMBL/GenBank/DDBJ whole genome shotgun (WGS) entry which is preliminary data.</text>
</comment>
<protein>
    <submittedName>
        <fullName evidence="2">Uncharacterized protein</fullName>
    </submittedName>
</protein>
<dbReference type="AlphaFoldDB" id="A0A1Y1S0K3"/>
<accession>A0A1Y1S0K3</accession>
<feature type="region of interest" description="Disordered" evidence="1">
    <location>
        <begin position="1"/>
        <end position="22"/>
    </location>
</feature>
<name>A0A1Y1S0K3_9SPIO</name>
<feature type="region of interest" description="Disordered" evidence="1">
    <location>
        <begin position="91"/>
        <end position="116"/>
    </location>
</feature>
<sequence>MVGEGPRRGRRGSGGDAVSRWGAGWSWRNRAEDAESGKRKCGIALMAGWLGEGPRRGRRGSGGKAVLRWGAGWSWRDRAEDAEVVAGMQYHGGELDGRGGTARRTQSLGRGSAVLR</sequence>
<keyword evidence="3" id="KW-1185">Reference proteome</keyword>